<dbReference type="WBParaSite" id="MBELARI_LOCUS5964">
    <property type="protein sequence ID" value="MBELARI_LOCUS5964"/>
    <property type="gene ID" value="MBELARI_LOCUS5964"/>
</dbReference>
<dbReference type="Proteomes" id="UP000887575">
    <property type="component" value="Unassembled WGS sequence"/>
</dbReference>
<feature type="chain" id="PRO_5042296558" evidence="1">
    <location>
        <begin position="22"/>
        <end position="77"/>
    </location>
</feature>
<organism evidence="2 3">
    <name type="scientific">Mesorhabditis belari</name>
    <dbReference type="NCBI Taxonomy" id="2138241"/>
    <lineage>
        <taxon>Eukaryota</taxon>
        <taxon>Metazoa</taxon>
        <taxon>Ecdysozoa</taxon>
        <taxon>Nematoda</taxon>
        <taxon>Chromadorea</taxon>
        <taxon>Rhabditida</taxon>
        <taxon>Rhabditina</taxon>
        <taxon>Rhabditomorpha</taxon>
        <taxon>Rhabditoidea</taxon>
        <taxon>Rhabditidae</taxon>
        <taxon>Mesorhabditinae</taxon>
        <taxon>Mesorhabditis</taxon>
    </lineage>
</organism>
<evidence type="ECO:0000313" key="3">
    <source>
        <dbReference type="WBParaSite" id="MBELARI_LOCUS5964"/>
    </source>
</evidence>
<name>A0AAF3FGL7_9BILA</name>
<keyword evidence="2" id="KW-1185">Reference proteome</keyword>
<sequence>MKFFFLILLLVSIALFEVTTGGPVPNKETVTHDRARRQFDFGGSFPGVMQSSMNSWGSYFSQKQGGFNRQDNMLMLG</sequence>
<reference evidence="3" key="1">
    <citation type="submission" date="2024-02" db="UniProtKB">
        <authorList>
            <consortium name="WormBaseParasite"/>
        </authorList>
    </citation>
    <scope>IDENTIFICATION</scope>
</reference>
<keyword evidence="1" id="KW-0732">Signal</keyword>
<dbReference type="AlphaFoldDB" id="A0AAF3FGL7"/>
<feature type="signal peptide" evidence="1">
    <location>
        <begin position="1"/>
        <end position="21"/>
    </location>
</feature>
<evidence type="ECO:0000256" key="1">
    <source>
        <dbReference type="SAM" id="SignalP"/>
    </source>
</evidence>
<accession>A0AAF3FGL7</accession>
<proteinExistence type="predicted"/>
<evidence type="ECO:0000313" key="2">
    <source>
        <dbReference type="Proteomes" id="UP000887575"/>
    </source>
</evidence>
<protein>
    <submittedName>
        <fullName evidence="3">Uncharacterized protein</fullName>
    </submittedName>
</protein>